<dbReference type="RefSeq" id="XP_018496808.1">
    <property type="nucleotide sequence ID" value="XM_018641292.1"/>
</dbReference>
<name>A0AAJ7L7W7_9ACAR</name>
<dbReference type="GeneID" id="108864879"/>
<evidence type="ECO:0000313" key="3">
    <source>
        <dbReference type="Proteomes" id="UP000694867"/>
    </source>
</evidence>
<keyword evidence="2" id="KW-0812">Transmembrane</keyword>
<sequence length="648" mass="71621">MSMWFVVSIPKTEGKAHQKIDNKFRQTTIHFNETNRNNNNLNNNNNNNNVVAISQHKQALRETLAHLEIKDAVWCTSPADDFYQVYFGVETSDETDMVLRLLTARGIGTDERSTVACMPCAIFYRGEGDNSKFIENNDDVFEEKKKTGFKNAQEKFLKSVTARLTVAQVVEGVRAAGELNFDFVALILLAGMIAALGLMDNSVVSIIAAMLVSPLMGPIMAITFGIIIHDYKLVRTGLKTELVGLLLCLSFGFCFGITMAYFGDERGALAWGPNTWPNSEQSARGQWRSLWVGALVALPSGGGVAMAILGGNSACLVGVAISASLLPPSINCGTLWSLALMKVIKASAQEPITMLVTLPRTNITVERVTYPAFKAHPGFEAYYFDNANMHKECAVMAIISFCLTLVNIMCIIIAGSLFLKIKEVAPEKSLPDTERFWKHDIRVAREYNRRNTTFGSSGDMAQTVLSEWATVAGIDPKLMSSDDPKARLSQLQTLQDILMDAEDDDVFQTVTNKMGNMGGGDPVRRLSRAVLPQLPRSSQSDTVHSTGGYERRPSILVGNMLQGYGRRMSRMDNACYTNPEFATRTSEPPIPLQDRRRSSVARTINLSHWPTQSQQQRPQSEGDGRSRLGTHRSVPPVREEDSDVYSHI</sequence>
<dbReference type="PANTHER" id="PTHR20992">
    <property type="entry name" value="AT15442P-RELATED"/>
    <property type="match status" value="1"/>
</dbReference>
<feature type="region of interest" description="Disordered" evidence="1">
    <location>
        <begin position="579"/>
        <end position="648"/>
    </location>
</feature>
<keyword evidence="2" id="KW-1133">Transmembrane helix</keyword>
<dbReference type="InterPro" id="IPR005240">
    <property type="entry name" value="DUF389"/>
</dbReference>
<feature type="transmembrane region" description="Helical" evidence="2">
    <location>
        <begin position="205"/>
        <end position="228"/>
    </location>
</feature>
<feature type="transmembrane region" description="Helical" evidence="2">
    <location>
        <begin position="240"/>
        <end position="262"/>
    </location>
</feature>
<dbReference type="Pfam" id="PF04087">
    <property type="entry name" value="DUF389"/>
    <property type="match status" value="1"/>
</dbReference>
<gene>
    <name evidence="4" type="primary">LOC108864879</name>
</gene>
<dbReference type="AlphaFoldDB" id="A0AAJ7L7W7"/>
<evidence type="ECO:0000256" key="2">
    <source>
        <dbReference type="SAM" id="Phobius"/>
    </source>
</evidence>
<feature type="transmembrane region" description="Helical" evidence="2">
    <location>
        <begin position="179"/>
        <end position="199"/>
    </location>
</feature>
<keyword evidence="2" id="KW-0472">Membrane</keyword>
<organism evidence="3 4">
    <name type="scientific">Galendromus occidentalis</name>
    <name type="common">western predatory mite</name>
    <dbReference type="NCBI Taxonomy" id="34638"/>
    <lineage>
        <taxon>Eukaryota</taxon>
        <taxon>Metazoa</taxon>
        <taxon>Ecdysozoa</taxon>
        <taxon>Arthropoda</taxon>
        <taxon>Chelicerata</taxon>
        <taxon>Arachnida</taxon>
        <taxon>Acari</taxon>
        <taxon>Parasitiformes</taxon>
        <taxon>Mesostigmata</taxon>
        <taxon>Gamasina</taxon>
        <taxon>Phytoseioidea</taxon>
        <taxon>Phytoseiidae</taxon>
        <taxon>Typhlodrominae</taxon>
        <taxon>Galendromus</taxon>
    </lineage>
</organism>
<accession>A0AAJ7L7W7</accession>
<dbReference type="PANTHER" id="PTHR20992:SF9">
    <property type="entry name" value="AT15442P-RELATED"/>
    <property type="match status" value="1"/>
</dbReference>
<dbReference type="Proteomes" id="UP000694867">
    <property type="component" value="Unplaced"/>
</dbReference>
<keyword evidence="3" id="KW-1185">Reference proteome</keyword>
<feature type="compositionally biased region" description="Polar residues" evidence="1">
    <location>
        <begin position="600"/>
        <end position="619"/>
    </location>
</feature>
<feature type="transmembrane region" description="Helical" evidence="2">
    <location>
        <begin position="394"/>
        <end position="419"/>
    </location>
</feature>
<evidence type="ECO:0000313" key="4">
    <source>
        <dbReference type="RefSeq" id="XP_018496808.1"/>
    </source>
</evidence>
<reference evidence="4" key="1">
    <citation type="submission" date="2025-08" db="UniProtKB">
        <authorList>
            <consortium name="RefSeq"/>
        </authorList>
    </citation>
    <scope>IDENTIFICATION</scope>
</reference>
<protein>
    <submittedName>
        <fullName evidence="4">Uncharacterized protein LOC108864879</fullName>
    </submittedName>
</protein>
<dbReference type="KEGG" id="goe:108864879"/>
<evidence type="ECO:0000256" key="1">
    <source>
        <dbReference type="SAM" id="MobiDB-lite"/>
    </source>
</evidence>
<proteinExistence type="predicted"/>